<dbReference type="Pfam" id="PF07661">
    <property type="entry name" value="MORN_2"/>
    <property type="match status" value="2"/>
</dbReference>
<dbReference type="Gene3D" id="2.20.110.10">
    <property type="entry name" value="Histone H3 K4-specific methyltransferase SET7/9 N-terminal domain"/>
    <property type="match status" value="1"/>
</dbReference>
<dbReference type="RefSeq" id="WP_157364261.1">
    <property type="nucleotide sequence ID" value="NZ_WOWS01000004.1"/>
</dbReference>
<gene>
    <name evidence="1" type="ORF">GN138_12115</name>
</gene>
<name>A0A6L6UAA3_9FLAO</name>
<protein>
    <recommendedName>
        <fullName evidence="3">Toxin-antitoxin system YwqK family antitoxin</fullName>
    </recommendedName>
</protein>
<dbReference type="AlphaFoldDB" id="A0A6L6UAA3"/>
<sequence>MKTIKQIIVLTVTFLFLLGCNSKGKDKKDESFTFIEKGSYTINTYNGLAYYRLNKTNEFMDGYYVVGNEMSKWEEFEFKEGLLNGDYIVFHPNGEMFSHTQYRNGKKHGEELMYFPDGVLNSKSTFNNDILVGSKFNFYETGKIQSESKIEDGETVETQHFDLLGNIISQSFIKDGRTITQKIVEGKIFSEMVSSNYDSYETMKFFNEDGSTKIYLQRVFENEKFYILELNEDGKEIDRVDVKANPQKARKYFEYFN</sequence>
<dbReference type="EMBL" id="WOWS01000004">
    <property type="protein sequence ID" value="MUU79193.1"/>
    <property type="molecule type" value="Genomic_DNA"/>
</dbReference>
<dbReference type="InterPro" id="IPR011652">
    <property type="entry name" value="MORN_2"/>
</dbReference>
<dbReference type="Proteomes" id="UP000478208">
    <property type="component" value="Unassembled WGS sequence"/>
</dbReference>
<dbReference type="PROSITE" id="PS51257">
    <property type="entry name" value="PROKAR_LIPOPROTEIN"/>
    <property type="match status" value="1"/>
</dbReference>
<proteinExistence type="predicted"/>
<organism evidence="1 2">
    <name type="scientific">Winogradskyella endarachnes</name>
    <dbReference type="NCBI Taxonomy" id="2681965"/>
    <lineage>
        <taxon>Bacteria</taxon>
        <taxon>Pseudomonadati</taxon>
        <taxon>Bacteroidota</taxon>
        <taxon>Flavobacteriia</taxon>
        <taxon>Flavobacteriales</taxon>
        <taxon>Flavobacteriaceae</taxon>
        <taxon>Winogradskyella</taxon>
    </lineage>
</organism>
<reference evidence="1 2" key="1">
    <citation type="submission" date="2019-12" db="EMBL/GenBank/DDBJ databases">
        <authorList>
            <person name="Li J."/>
        </authorList>
    </citation>
    <scope>NUCLEOTIDE SEQUENCE [LARGE SCALE GENOMIC DNA]</scope>
    <source>
        <strain evidence="1 2">HL2-2</strain>
    </source>
</reference>
<evidence type="ECO:0008006" key="3">
    <source>
        <dbReference type="Google" id="ProtNLM"/>
    </source>
</evidence>
<evidence type="ECO:0000313" key="1">
    <source>
        <dbReference type="EMBL" id="MUU79193.1"/>
    </source>
</evidence>
<evidence type="ECO:0000313" key="2">
    <source>
        <dbReference type="Proteomes" id="UP000478208"/>
    </source>
</evidence>
<comment type="caution">
    <text evidence="1">The sequence shown here is derived from an EMBL/GenBank/DDBJ whole genome shotgun (WGS) entry which is preliminary data.</text>
</comment>
<keyword evidence="2" id="KW-1185">Reference proteome</keyword>
<dbReference type="SUPFAM" id="SSF82185">
    <property type="entry name" value="Histone H3 K4-specific methyltransferase SET7/9 N-terminal domain"/>
    <property type="match status" value="1"/>
</dbReference>
<accession>A0A6L6UAA3</accession>